<sequence>MKVRSWLSTCSSASCIATSGDSSASPSPPLTLSPPPKSLFSDSSSSYSDSHTNSTNSSSIQSNLSLLTLPSLPSLQKLTLSPLNPSAALLTSLSPNRRGHVHFLALHNHLLYAASGDQIHVYETLTNTLLDTFSVAGTSGAVKSIAFRSCRILTAHQDCKIRVWKLTNRKKHKLVATLPTLEDRLRRSILPQNYVKIRRHNHRLWIQHHDAISGLAAAGGSYENMIFSISWDRSIKIWNSENLHCLQSINKAHDDAINAVAVSSDGLVYTGSADRKIKVWRREEKKFTAIATLEKHKSAVNALALSGDGSVLFSGSCDRSILVWEREDSAGHMAVAGALRGHAKAILCLINVRDLLMSGSADRTVRIWQRGFDGRFCCLAVLDGHRSPVRSIAAAECGGGVRVFSGCFDGEIRVWELGF</sequence>
<gene>
    <name evidence="5" type="ORF">AAHA92_27928</name>
</gene>
<dbReference type="PROSITE" id="PS00678">
    <property type="entry name" value="WD_REPEATS_1"/>
    <property type="match status" value="1"/>
</dbReference>
<evidence type="ECO:0000256" key="3">
    <source>
        <dbReference type="PROSITE-ProRule" id="PRU00221"/>
    </source>
</evidence>
<dbReference type="SUPFAM" id="SSF50978">
    <property type="entry name" value="WD40 repeat-like"/>
    <property type="match status" value="1"/>
</dbReference>
<evidence type="ECO:0000256" key="4">
    <source>
        <dbReference type="SAM" id="MobiDB-lite"/>
    </source>
</evidence>
<dbReference type="InterPro" id="IPR015943">
    <property type="entry name" value="WD40/YVTN_repeat-like_dom_sf"/>
</dbReference>
<feature type="region of interest" description="Disordered" evidence="4">
    <location>
        <begin position="17"/>
        <end position="59"/>
    </location>
</feature>
<evidence type="ECO:0000313" key="5">
    <source>
        <dbReference type="EMBL" id="KAL1539291.1"/>
    </source>
</evidence>
<dbReference type="Proteomes" id="UP001567538">
    <property type="component" value="Unassembled WGS sequence"/>
</dbReference>
<accession>A0ABD1G8D2</accession>
<dbReference type="PANTHER" id="PTHR22844">
    <property type="entry name" value="F-BOX AND WD40 DOMAIN PROTEIN"/>
    <property type="match status" value="1"/>
</dbReference>
<dbReference type="AlphaFoldDB" id="A0ABD1G8D2"/>
<dbReference type="PANTHER" id="PTHR22844:SF199">
    <property type="entry name" value="F21J9.19"/>
    <property type="match status" value="1"/>
</dbReference>
<dbReference type="InterPro" id="IPR045182">
    <property type="entry name" value="JINGUBANG-like"/>
</dbReference>
<protein>
    <submittedName>
        <fullName evidence="5">Protein JINGUBANG-like</fullName>
    </submittedName>
</protein>
<keyword evidence="2" id="KW-0677">Repeat</keyword>
<dbReference type="CDD" id="cd00200">
    <property type="entry name" value="WD40"/>
    <property type="match status" value="1"/>
</dbReference>
<dbReference type="PRINTS" id="PR00320">
    <property type="entry name" value="GPROTEINBRPT"/>
</dbReference>
<dbReference type="PROSITE" id="PS50082">
    <property type="entry name" value="WD_REPEATS_2"/>
    <property type="match status" value="4"/>
</dbReference>
<feature type="repeat" description="WD" evidence="3">
    <location>
        <begin position="339"/>
        <end position="369"/>
    </location>
</feature>
<dbReference type="InterPro" id="IPR001680">
    <property type="entry name" value="WD40_rpt"/>
</dbReference>
<feature type="repeat" description="WD" evidence="3">
    <location>
        <begin position="250"/>
        <end position="290"/>
    </location>
</feature>
<feature type="repeat" description="WD" evidence="3">
    <location>
        <begin position="293"/>
        <end position="325"/>
    </location>
</feature>
<dbReference type="PROSITE" id="PS51257">
    <property type="entry name" value="PROKAR_LIPOPROTEIN"/>
    <property type="match status" value="1"/>
</dbReference>
<comment type="caution">
    <text evidence="5">The sequence shown here is derived from an EMBL/GenBank/DDBJ whole genome shotgun (WGS) entry which is preliminary data.</text>
</comment>
<evidence type="ECO:0000256" key="2">
    <source>
        <dbReference type="ARBA" id="ARBA00022737"/>
    </source>
</evidence>
<name>A0ABD1G8D2_SALDI</name>
<reference evidence="5 6" key="1">
    <citation type="submission" date="2024-06" db="EMBL/GenBank/DDBJ databases">
        <title>A chromosome level genome sequence of Diviner's sage (Salvia divinorum).</title>
        <authorList>
            <person name="Ford S.A."/>
            <person name="Ro D.-K."/>
            <person name="Ness R.W."/>
            <person name="Phillips M.A."/>
        </authorList>
    </citation>
    <scope>NUCLEOTIDE SEQUENCE [LARGE SCALE GENOMIC DNA]</scope>
    <source>
        <strain evidence="5">SAF-2024a</strain>
        <tissue evidence="5">Leaf</tissue>
    </source>
</reference>
<evidence type="ECO:0000256" key="1">
    <source>
        <dbReference type="ARBA" id="ARBA00022574"/>
    </source>
</evidence>
<organism evidence="5 6">
    <name type="scientific">Salvia divinorum</name>
    <name type="common">Maria pastora</name>
    <name type="synonym">Diviner's sage</name>
    <dbReference type="NCBI Taxonomy" id="28513"/>
    <lineage>
        <taxon>Eukaryota</taxon>
        <taxon>Viridiplantae</taxon>
        <taxon>Streptophyta</taxon>
        <taxon>Embryophyta</taxon>
        <taxon>Tracheophyta</taxon>
        <taxon>Spermatophyta</taxon>
        <taxon>Magnoliopsida</taxon>
        <taxon>eudicotyledons</taxon>
        <taxon>Gunneridae</taxon>
        <taxon>Pentapetalae</taxon>
        <taxon>asterids</taxon>
        <taxon>lamiids</taxon>
        <taxon>Lamiales</taxon>
        <taxon>Lamiaceae</taxon>
        <taxon>Nepetoideae</taxon>
        <taxon>Mentheae</taxon>
        <taxon>Salviinae</taxon>
        <taxon>Salvia</taxon>
        <taxon>Salvia subgen. Calosphace</taxon>
    </lineage>
</organism>
<dbReference type="EMBL" id="JBEAFC010000010">
    <property type="protein sequence ID" value="KAL1539291.1"/>
    <property type="molecule type" value="Genomic_DNA"/>
</dbReference>
<keyword evidence="6" id="KW-1185">Reference proteome</keyword>
<feature type="compositionally biased region" description="Pro residues" evidence="4">
    <location>
        <begin position="26"/>
        <end position="37"/>
    </location>
</feature>
<feature type="repeat" description="WD" evidence="3">
    <location>
        <begin position="382"/>
        <end position="419"/>
    </location>
</feature>
<keyword evidence="1 3" id="KW-0853">WD repeat</keyword>
<dbReference type="SMART" id="SM00320">
    <property type="entry name" value="WD40"/>
    <property type="match status" value="7"/>
</dbReference>
<dbReference type="Pfam" id="PF00400">
    <property type="entry name" value="WD40"/>
    <property type="match status" value="5"/>
</dbReference>
<dbReference type="InterPro" id="IPR019775">
    <property type="entry name" value="WD40_repeat_CS"/>
</dbReference>
<feature type="compositionally biased region" description="Low complexity" evidence="4">
    <location>
        <begin position="38"/>
        <end position="59"/>
    </location>
</feature>
<dbReference type="Gene3D" id="2.130.10.10">
    <property type="entry name" value="YVTN repeat-like/Quinoprotein amine dehydrogenase"/>
    <property type="match status" value="3"/>
</dbReference>
<evidence type="ECO:0000313" key="6">
    <source>
        <dbReference type="Proteomes" id="UP001567538"/>
    </source>
</evidence>
<dbReference type="InterPro" id="IPR036322">
    <property type="entry name" value="WD40_repeat_dom_sf"/>
</dbReference>
<dbReference type="PROSITE" id="PS50294">
    <property type="entry name" value="WD_REPEATS_REGION"/>
    <property type="match status" value="4"/>
</dbReference>
<dbReference type="InterPro" id="IPR020472">
    <property type="entry name" value="WD40_PAC1"/>
</dbReference>
<proteinExistence type="predicted"/>